<organism evidence="4 5">
    <name type="scientific">Halobacterium bonnevillei</name>
    <dbReference type="NCBI Taxonomy" id="2692200"/>
    <lineage>
        <taxon>Archaea</taxon>
        <taxon>Methanobacteriati</taxon>
        <taxon>Methanobacteriota</taxon>
        <taxon>Stenosarchaea group</taxon>
        <taxon>Halobacteria</taxon>
        <taxon>Halobacteriales</taxon>
        <taxon>Halobacteriaceae</taxon>
        <taxon>Halobacterium</taxon>
    </lineage>
</organism>
<dbReference type="PANTHER" id="PTHR43080:SF2">
    <property type="entry name" value="CBS DOMAIN-CONTAINING PROTEIN"/>
    <property type="match status" value="1"/>
</dbReference>
<dbReference type="AlphaFoldDB" id="A0A6B0SG55"/>
<protein>
    <submittedName>
        <fullName evidence="4">CBS domain-containing protein</fullName>
    </submittedName>
</protein>
<gene>
    <name evidence="4" type="ORF">GRX66_04950</name>
</gene>
<feature type="domain" description="CBS" evidence="3">
    <location>
        <begin position="72"/>
        <end position="127"/>
    </location>
</feature>
<dbReference type="Gene3D" id="3.10.580.10">
    <property type="entry name" value="CBS-domain"/>
    <property type="match status" value="1"/>
</dbReference>
<feature type="domain" description="CBS" evidence="3">
    <location>
        <begin position="7"/>
        <end position="63"/>
    </location>
</feature>
<dbReference type="EMBL" id="WUUU01000022">
    <property type="protein sequence ID" value="MXR19977.1"/>
    <property type="molecule type" value="Genomic_DNA"/>
</dbReference>
<evidence type="ECO:0000256" key="2">
    <source>
        <dbReference type="PROSITE-ProRule" id="PRU00703"/>
    </source>
</evidence>
<keyword evidence="1 2" id="KW-0129">CBS domain</keyword>
<dbReference type="Proteomes" id="UP000471521">
    <property type="component" value="Unassembled WGS sequence"/>
</dbReference>
<dbReference type="PANTHER" id="PTHR43080">
    <property type="entry name" value="CBS DOMAIN-CONTAINING PROTEIN CBSX3, MITOCHONDRIAL"/>
    <property type="match status" value="1"/>
</dbReference>
<dbReference type="PROSITE" id="PS51371">
    <property type="entry name" value="CBS"/>
    <property type="match status" value="2"/>
</dbReference>
<reference evidence="4 5" key="1">
    <citation type="submission" date="2019-12" db="EMBL/GenBank/DDBJ databases">
        <title>Isolation and characterization of three novel carbon monoxide-oxidizing members of Halobacteria from salione crusts and soils.</title>
        <authorList>
            <person name="Myers M.R."/>
            <person name="King G.M."/>
        </authorList>
    </citation>
    <scope>NUCLEOTIDE SEQUENCE [LARGE SCALE GENOMIC DNA]</scope>
    <source>
        <strain evidence="4 5">PCN9</strain>
    </source>
</reference>
<comment type="caution">
    <text evidence="4">The sequence shown here is derived from an EMBL/GenBank/DDBJ whole genome shotgun (WGS) entry which is preliminary data.</text>
</comment>
<dbReference type="OrthoDB" id="43333at2157"/>
<accession>A0A6B0SG55</accession>
<dbReference type="InterPro" id="IPR051257">
    <property type="entry name" value="Diverse_CBS-Domain"/>
</dbReference>
<dbReference type="RefSeq" id="WP_159525542.1">
    <property type="nucleotide sequence ID" value="NZ_WUUU01000022.1"/>
</dbReference>
<proteinExistence type="predicted"/>
<evidence type="ECO:0000256" key="1">
    <source>
        <dbReference type="ARBA" id="ARBA00023122"/>
    </source>
</evidence>
<dbReference type="SMART" id="SM00116">
    <property type="entry name" value="CBS"/>
    <property type="match status" value="2"/>
</dbReference>
<dbReference type="CDD" id="cd17776">
    <property type="entry name" value="CBS_pair_arch"/>
    <property type="match status" value="1"/>
</dbReference>
<keyword evidence="5" id="KW-1185">Reference proteome</keyword>
<name>A0A6B0SG55_9EURY</name>
<evidence type="ECO:0000259" key="3">
    <source>
        <dbReference type="PROSITE" id="PS51371"/>
    </source>
</evidence>
<dbReference type="SUPFAM" id="SSF54631">
    <property type="entry name" value="CBS-domain pair"/>
    <property type="match status" value="1"/>
</dbReference>
<dbReference type="Pfam" id="PF00571">
    <property type="entry name" value="CBS"/>
    <property type="match status" value="2"/>
</dbReference>
<evidence type="ECO:0000313" key="4">
    <source>
        <dbReference type="EMBL" id="MXR19977.1"/>
    </source>
</evidence>
<dbReference type="InterPro" id="IPR046342">
    <property type="entry name" value="CBS_dom_sf"/>
</dbReference>
<evidence type="ECO:0000313" key="5">
    <source>
        <dbReference type="Proteomes" id="UP000471521"/>
    </source>
</evidence>
<dbReference type="InterPro" id="IPR000644">
    <property type="entry name" value="CBS_dom"/>
</dbReference>
<sequence length="140" mass="15109">MLVRDVMSTNVVTVDANAAVRDAVGRMLDAGVGSVVVTKEDNPAGMLTKQDVLRVGHDHDRPLSEIPVYAATSRPLVTARPSEPVRVAAARMFDEDVHHLPVAEDTALEGIVTATDLLAAQDDLLAEAREDAEQREEWDA</sequence>